<dbReference type="EMBL" id="BART01022873">
    <property type="protein sequence ID" value="GAH01777.1"/>
    <property type="molecule type" value="Genomic_DNA"/>
</dbReference>
<evidence type="ECO:0000313" key="2">
    <source>
        <dbReference type="EMBL" id="GAH01777.1"/>
    </source>
</evidence>
<name>X1C376_9ZZZZ</name>
<evidence type="ECO:0000259" key="1">
    <source>
        <dbReference type="Pfam" id="PF14229"/>
    </source>
</evidence>
<dbReference type="Pfam" id="PF14229">
    <property type="entry name" value="DUF4332"/>
    <property type="match status" value="1"/>
</dbReference>
<sequence>YSDLLEEAGVDTVVELAQRNPTNLYASVVEVNKKNKLVRKLPTEDQIKDWVKQAKRLPRIVEY</sequence>
<feature type="non-terminal residue" evidence="2">
    <location>
        <position position="1"/>
    </location>
</feature>
<accession>X1C376</accession>
<dbReference type="AlphaFoldDB" id="X1C376"/>
<organism evidence="2">
    <name type="scientific">marine sediment metagenome</name>
    <dbReference type="NCBI Taxonomy" id="412755"/>
    <lineage>
        <taxon>unclassified sequences</taxon>
        <taxon>metagenomes</taxon>
        <taxon>ecological metagenomes</taxon>
    </lineage>
</organism>
<protein>
    <recommendedName>
        <fullName evidence="1">DUF4332 domain-containing protein</fullName>
    </recommendedName>
</protein>
<dbReference type="InterPro" id="IPR025567">
    <property type="entry name" value="DUF4332"/>
</dbReference>
<comment type="caution">
    <text evidence="2">The sequence shown here is derived from an EMBL/GenBank/DDBJ whole genome shotgun (WGS) entry which is preliminary data.</text>
</comment>
<reference evidence="2" key="1">
    <citation type="journal article" date="2014" name="Front. Microbiol.">
        <title>High frequency of phylogenetically diverse reductive dehalogenase-homologous genes in deep subseafloor sedimentary metagenomes.</title>
        <authorList>
            <person name="Kawai M."/>
            <person name="Futagami T."/>
            <person name="Toyoda A."/>
            <person name="Takaki Y."/>
            <person name="Nishi S."/>
            <person name="Hori S."/>
            <person name="Arai W."/>
            <person name="Tsubouchi T."/>
            <person name="Morono Y."/>
            <person name="Uchiyama I."/>
            <person name="Ito T."/>
            <person name="Fujiyama A."/>
            <person name="Inagaki F."/>
            <person name="Takami H."/>
        </authorList>
    </citation>
    <scope>NUCLEOTIDE SEQUENCE</scope>
    <source>
        <strain evidence="2">Expedition CK06-06</strain>
    </source>
</reference>
<proteinExistence type="predicted"/>
<feature type="domain" description="DUF4332" evidence="1">
    <location>
        <begin position="1"/>
        <end position="57"/>
    </location>
</feature>
<gene>
    <name evidence="2" type="ORF">S01H4_41772</name>
</gene>